<keyword evidence="5" id="KW-0175">Coiled coil</keyword>
<evidence type="ECO:0000256" key="5">
    <source>
        <dbReference type="SAM" id="Coils"/>
    </source>
</evidence>
<comment type="caution">
    <text evidence="7">The sequence shown here is derived from an EMBL/GenBank/DDBJ whole genome shotgun (WGS) entry which is preliminary data.</text>
</comment>
<name>A0A8J2RZH2_9CRUS</name>
<dbReference type="SMART" id="SM00184">
    <property type="entry name" value="RING"/>
    <property type="match status" value="1"/>
</dbReference>
<dbReference type="PANTHER" id="PTHR25464:SF2">
    <property type="entry name" value="RING-TYPE DOMAIN-CONTAINING PROTEIN"/>
    <property type="match status" value="1"/>
</dbReference>
<dbReference type="InterPro" id="IPR013083">
    <property type="entry name" value="Znf_RING/FYVE/PHD"/>
</dbReference>
<keyword evidence="8" id="KW-1185">Reference proteome</keyword>
<gene>
    <name evidence="7" type="ORF">DGAL_LOCUS15280</name>
</gene>
<keyword evidence="1" id="KW-0479">Metal-binding</keyword>
<protein>
    <recommendedName>
        <fullName evidence="6">RING-type domain-containing protein</fullName>
    </recommendedName>
</protein>
<feature type="coiled-coil region" evidence="5">
    <location>
        <begin position="120"/>
        <end position="147"/>
    </location>
</feature>
<dbReference type="PANTHER" id="PTHR25464">
    <property type="entry name" value="TRIPARTITE MOTIF-CONTAINING PROTEIN 2-LIKE PROTEIN"/>
    <property type="match status" value="1"/>
</dbReference>
<dbReference type="Proteomes" id="UP000789390">
    <property type="component" value="Unassembled WGS sequence"/>
</dbReference>
<evidence type="ECO:0000256" key="1">
    <source>
        <dbReference type="ARBA" id="ARBA00022723"/>
    </source>
</evidence>
<organism evidence="7 8">
    <name type="scientific">Daphnia galeata</name>
    <dbReference type="NCBI Taxonomy" id="27404"/>
    <lineage>
        <taxon>Eukaryota</taxon>
        <taxon>Metazoa</taxon>
        <taxon>Ecdysozoa</taxon>
        <taxon>Arthropoda</taxon>
        <taxon>Crustacea</taxon>
        <taxon>Branchiopoda</taxon>
        <taxon>Diplostraca</taxon>
        <taxon>Cladocera</taxon>
        <taxon>Anomopoda</taxon>
        <taxon>Daphniidae</taxon>
        <taxon>Daphnia</taxon>
    </lineage>
</organism>
<accession>A0A8J2RZH2</accession>
<dbReference type="EMBL" id="CAKKLH010000314">
    <property type="protein sequence ID" value="CAH0111630.1"/>
    <property type="molecule type" value="Genomic_DNA"/>
</dbReference>
<evidence type="ECO:0000313" key="8">
    <source>
        <dbReference type="Proteomes" id="UP000789390"/>
    </source>
</evidence>
<dbReference type="InterPro" id="IPR017907">
    <property type="entry name" value="Znf_RING_CS"/>
</dbReference>
<keyword evidence="2 4" id="KW-0863">Zinc-finger</keyword>
<dbReference type="PROSITE" id="PS00518">
    <property type="entry name" value="ZF_RING_1"/>
    <property type="match status" value="1"/>
</dbReference>
<evidence type="ECO:0000256" key="2">
    <source>
        <dbReference type="ARBA" id="ARBA00022771"/>
    </source>
</evidence>
<keyword evidence="3" id="KW-0862">Zinc</keyword>
<dbReference type="SUPFAM" id="SSF57850">
    <property type="entry name" value="RING/U-box"/>
    <property type="match status" value="1"/>
</dbReference>
<dbReference type="AlphaFoldDB" id="A0A8J2RZH2"/>
<evidence type="ECO:0000313" key="7">
    <source>
        <dbReference type="EMBL" id="CAH0111630.1"/>
    </source>
</evidence>
<dbReference type="OrthoDB" id="1630758at2759"/>
<dbReference type="PROSITE" id="PS50089">
    <property type="entry name" value="ZF_RING_2"/>
    <property type="match status" value="1"/>
</dbReference>
<evidence type="ECO:0000256" key="3">
    <source>
        <dbReference type="ARBA" id="ARBA00022833"/>
    </source>
</evidence>
<dbReference type="GO" id="GO:0008270">
    <property type="term" value="F:zinc ion binding"/>
    <property type="evidence" value="ECO:0007669"/>
    <property type="project" value="UniProtKB-KW"/>
</dbReference>
<dbReference type="InterPro" id="IPR001841">
    <property type="entry name" value="Znf_RING"/>
</dbReference>
<proteinExistence type="predicted"/>
<reference evidence="7" key="1">
    <citation type="submission" date="2021-11" db="EMBL/GenBank/DDBJ databases">
        <authorList>
            <person name="Schell T."/>
        </authorList>
    </citation>
    <scope>NUCLEOTIDE SEQUENCE</scope>
    <source>
        <strain evidence="7">M5</strain>
    </source>
</reference>
<sequence length="360" mass="40417">MATANVCNDYEHFVNCGVCLCEFDDDTRKPKFLQCCHTICLKCLKKICRRGSIKCPFCRKNFNSIQDISSLPNNSYALHMIKLKDEKPTVPSCGSTGQSSQETIKLSAVLEKRKKVEAQLELIMKSITAAGDELEKLQEENHLEMAELLSVIELSPAKATENAICLPLISAPAASPIPFPFSIANVVQPRPPYVFILKVSNQNGPVGQIRIRPAPKFHPEFVQKLGEFCYKTPTNFSSNIDKSQPGLFVLLSMSRRPYIPTLEIVKHPFRITALKFGEVGLISKPISDNASFTEWDFFFPLIPVNYQQKLVISSTAAELFGHIIDTSIHSPAFETVMEMSKSKKNQRERFEITIESDHDS</sequence>
<dbReference type="Gene3D" id="3.30.40.10">
    <property type="entry name" value="Zinc/RING finger domain, C3HC4 (zinc finger)"/>
    <property type="match status" value="1"/>
</dbReference>
<evidence type="ECO:0000256" key="4">
    <source>
        <dbReference type="PROSITE-ProRule" id="PRU00175"/>
    </source>
</evidence>
<evidence type="ECO:0000259" key="6">
    <source>
        <dbReference type="PROSITE" id="PS50089"/>
    </source>
</evidence>
<feature type="domain" description="RING-type" evidence="6">
    <location>
        <begin position="16"/>
        <end position="59"/>
    </location>
</feature>